<dbReference type="PROSITE" id="PS50280">
    <property type="entry name" value="SET"/>
    <property type="match status" value="1"/>
</dbReference>
<keyword evidence="1" id="KW-0819">tRNA processing</keyword>
<evidence type="ECO:0000256" key="2">
    <source>
        <dbReference type="ARBA" id="ARBA00038160"/>
    </source>
</evidence>
<keyword evidence="5" id="KW-0808">Transferase</keyword>
<dbReference type="InterPro" id="IPR016193">
    <property type="entry name" value="Cytidine_deaminase-like"/>
</dbReference>
<accession>A0A3G2S5C6</accession>
<evidence type="ECO:0000259" key="3">
    <source>
        <dbReference type="PROSITE" id="PS50280"/>
    </source>
</evidence>
<dbReference type="EC" id="2.1.1.43" evidence="5"/>
<dbReference type="AlphaFoldDB" id="A0A3G2S5C6"/>
<dbReference type="PROSITE" id="PS51747">
    <property type="entry name" value="CYT_DCMP_DEAMINASES_2"/>
    <property type="match status" value="1"/>
</dbReference>
<dbReference type="Gene3D" id="3.40.140.10">
    <property type="entry name" value="Cytidine Deaminase, domain 2"/>
    <property type="match status" value="1"/>
</dbReference>
<dbReference type="InterPro" id="IPR001214">
    <property type="entry name" value="SET_dom"/>
</dbReference>
<evidence type="ECO:0000256" key="1">
    <source>
        <dbReference type="ARBA" id="ARBA00022694"/>
    </source>
</evidence>
<gene>
    <name evidence="5" type="primary">set7</name>
    <name evidence="5" type="ORF">DNF11_2036</name>
</gene>
<dbReference type="PANTHER" id="PTHR11079:SF156">
    <property type="entry name" value="INACTIVE TRNA-SPECIFIC ADENOSINE DEAMINASE-LIKE PROTEIN 3-RELATED"/>
    <property type="match status" value="1"/>
</dbReference>
<comment type="similarity">
    <text evidence="2">Belongs to the cytidine and deoxycytidylate deaminase family. ADAT3 subfamily.</text>
</comment>
<reference evidence="5 6" key="1">
    <citation type="submission" date="2018-10" db="EMBL/GenBank/DDBJ databases">
        <title>Complete genome sequence of Malassezia restricta CBS 7877.</title>
        <authorList>
            <person name="Morand S.C."/>
            <person name="Bertignac M."/>
            <person name="Iltis A."/>
            <person name="Kolder I."/>
            <person name="Pirovano W."/>
            <person name="Jourdain R."/>
            <person name="Clavaud C."/>
        </authorList>
    </citation>
    <scope>NUCLEOTIDE SEQUENCE [LARGE SCALE GENOMIC DNA]</scope>
    <source>
        <strain evidence="5 6">CBS 7877</strain>
    </source>
</reference>
<dbReference type="GO" id="GO:0005634">
    <property type="term" value="C:nucleus"/>
    <property type="evidence" value="ECO:0007669"/>
    <property type="project" value="TreeGrafter"/>
</dbReference>
<feature type="domain" description="CMP/dCMP-type deaminase" evidence="4">
    <location>
        <begin position="368"/>
        <end position="496"/>
    </location>
</feature>
<dbReference type="Proteomes" id="UP000269793">
    <property type="component" value="Chromosome III"/>
</dbReference>
<dbReference type="GO" id="GO:0008168">
    <property type="term" value="F:methyltransferase activity"/>
    <property type="evidence" value="ECO:0007669"/>
    <property type="project" value="UniProtKB-KW"/>
</dbReference>
<dbReference type="EMBL" id="CP033150">
    <property type="protein sequence ID" value="AYO42986.1"/>
    <property type="molecule type" value="Genomic_DNA"/>
</dbReference>
<dbReference type="GO" id="GO:0008033">
    <property type="term" value="P:tRNA processing"/>
    <property type="evidence" value="ECO:0007669"/>
    <property type="project" value="UniProtKB-KW"/>
</dbReference>
<dbReference type="Gene3D" id="2.170.270.10">
    <property type="entry name" value="SET domain"/>
    <property type="match status" value="1"/>
</dbReference>
<dbReference type="SUPFAM" id="SSF82199">
    <property type="entry name" value="SET domain"/>
    <property type="match status" value="1"/>
</dbReference>
<evidence type="ECO:0000313" key="6">
    <source>
        <dbReference type="Proteomes" id="UP000269793"/>
    </source>
</evidence>
<dbReference type="CDD" id="cd01285">
    <property type="entry name" value="nucleoside_deaminase"/>
    <property type="match status" value="1"/>
</dbReference>
<dbReference type="VEuPathDB" id="FungiDB:DNF11_2036"/>
<proteinExistence type="inferred from homology"/>
<dbReference type="GO" id="GO:0032259">
    <property type="term" value="P:methylation"/>
    <property type="evidence" value="ECO:0007669"/>
    <property type="project" value="UniProtKB-KW"/>
</dbReference>
<sequence>MVDHAIRMPTECTPYFNTFGLRICETGTAGRSVFASQPIESNTIIEISPVLLFNPEEYEAHGRHTILDSYTFVWERNTSGNTMALALGLGSLFNHHPTSANVSYELDKTTRSIRYRTVRQIQKGEELCICYGVGRMWWESPEEERVTTPVSETHELSLFGNMDLDAETVDCLRAPVDSSYHAPLWRVTAAPNPKTMPLVTTLAWAMDVPARSCSQVAQSLKMMMKNGILRSGDLYPWYSIRHLRGFRKASEVQKIPDELTDPTSTNLSVLLCLEKAHSHTELASILSTHLDTALTESVQLYRVRVPTGPAPNVERLSEWSAVWPSVFLPPGAGFASKSGLPGSDAARSVVPVDREADSAYWRDSALVNRVRHNFQRCLHTAQKARASGELGVGVYVTSLDENNQGISVDAHDTRTSEAHPLRHAVVNAIRHVADIRARSRSEQHESVNGQDYLLTGLDLFITHEPCVYCCMALIHSRVHAVYFLYPSPYSGGFCGAPANGHAQCEGSEDGGPFSIHEQSGLNHKYDVWRWIDPNAFDRLVDPHIALDV</sequence>
<protein>
    <submittedName>
        <fullName evidence="5">SET domain-containing protein 7</fullName>
        <ecNumber evidence="5">2.1.1.43</ecNumber>
    </submittedName>
</protein>
<dbReference type="STRING" id="425264.A0A3G2S5C6"/>
<feature type="domain" description="SET" evidence="3">
    <location>
        <begin position="19"/>
        <end position="132"/>
    </location>
</feature>
<dbReference type="InterPro" id="IPR002125">
    <property type="entry name" value="CMP_dCMP_dom"/>
</dbReference>
<dbReference type="PANTHER" id="PTHR11079">
    <property type="entry name" value="CYTOSINE DEAMINASE FAMILY MEMBER"/>
    <property type="match status" value="1"/>
</dbReference>
<dbReference type="Pfam" id="PF00383">
    <property type="entry name" value="dCMP_cyt_deam_1"/>
    <property type="match status" value="1"/>
</dbReference>
<keyword evidence="6" id="KW-1185">Reference proteome</keyword>
<dbReference type="CDD" id="cd10540">
    <property type="entry name" value="SET_SpSet7-like"/>
    <property type="match status" value="1"/>
</dbReference>
<name>A0A3G2S5C6_MALR7</name>
<keyword evidence="5" id="KW-0489">Methyltransferase</keyword>
<organism evidence="5 6">
    <name type="scientific">Malassezia restricta (strain ATCC 96810 / NBRC 103918 / CBS 7877)</name>
    <name type="common">Seborrheic dermatitis infection agent</name>
    <dbReference type="NCBI Taxonomy" id="425264"/>
    <lineage>
        <taxon>Eukaryota</taxon>
        <taxon>Fungi</taxon>
        <taxon>Dikarya</taxon>
        <taxon>Basidiomycota</taxon>
        <taxon>Ustilaginomycotina</taxon>
        <taxon>Malasseziomycetes</taxon>
        <taxon>Malasseziales</taxon>
        <taxon>Malasseziaceae</taxon>
        <taxon>Malassezia</taxon>
    </lineage>
</organism>
<dbReference type="GO" id="GO:0052717">
    <property type="term" value="F:tRNA-specific adenosine-34 deaminase activity"/>
    <property type="evidence" value="ECO:0007669"/>
    <property type="project" value="TreeGrafter"/>
</dbReference>
<dbReference type="SUPFAM" id="SSF53927">
    <property type="entry name" value="Cytidine deaminase-like"/>
    <property type="match status" value="1"/>
</dbReference>
<evidence type="ECO:0000313" key="5">
    <source>
        <dbReference type="EMBL" id="AYO42986.1"/>
    </source>
</evidence>
<evidence type="ECO:0000259" key="4">
    <source>
        <dbReference type="PROSITE" id="PS51747"/>
    </source>
</evidence>
<dbReference type="GO" id="GO:0005737">
    <property type="term" value="C:cytoplasm"/>
    <property type="evidence" value="ECO:0007669"/>
    <property type="project" value="TreeGrafter"/>
</dbReference>
<dbReference type="OrthoDB" id="3180714at2759"/>
<dbReference type="InterPro" id="IPR046341">
    <property type="entry name" value="SET_dom_sf"/>
</dbReference>
<dbReference type="Pfam" id="PF00856">
    <property type="entry name" value="SET"/>
    <property type="match status" value="1"/>
</dbReference>